<evidence type="ECO:0000259" key="4">
    <source>
        <dbReference type="PROSITE" id="PS50932"/>
    </source>
</evidence>
<keyword evidence="1" id="KW-0805">Transcription regulation</keyword>
<dbReference type="SUPFAM" id="SSF53822">
    <property type="entry name" value="Periplasmic binding protein-like I"/>
    <property type="match status" value="1"/>
</dbReference>
<name>A0A437RSY3_9BURK</name>
<gene>
    <name evidence="5" type="ORF">EOE66_01910</name>
</gene>
<dbReference type="EMBL" id="SACR01000001">
    <property type="protein sequence ID" value="RVU49872.1"/>
    <property type="molecule type" value="Genomic_DNA"/>
</dbReference>
<dbReference type="InterPro" id="IPR010982">
    <property type="entry name" value="Lambda_DNA-bd_dom_sf"/>
</dbReference>
<dbReference type="GO" id="GO:0003700">
    <property type="term" value="F:DNA-binding transcription factor activity"/>
    <property type="evidence" value="ECO:0007669"/>
    <property type="project" value="TreeGrafter"/>
</dbReference>
<dbReference type="GO" id="GO:0000976">
    <property type="term" value="F:transcription cis-regulatory region binding"/>
    <property type="evidence" value="ECO:0007669"/>
    <property type="project" value="TreeGrafter"/>
</dbReference>
<organism evidence="5 6">
    <name type="scientific">Rubrivivax rivuli</name>
    <dbReference type="NCBI Taxonomy" id="1862385"/>
    <lineage>
        <taxon>Bacteria</taxon>
        <taxon>Pseudomonadati</taxon>
        <taxon>Pseudomonadota</taxon>
        <taxon>Betaproteobacteria</taxon>
        <taxon>Burkholderiales</taxon>
        <taxon>Sphaerotilaceae</taxon>
        <taxon>Rubrivivax</taxon>
    </lineage>
</organism>
<dbReference type="Gene3D" id="1.10.260.40">
    <property type="entry name" value="lambda repressor-like DNA-binding domains"/>
    <property type="match status" value="1"/>
</dbReference>
<keyword evidence="3" id="KW-0804">Transcription</keyword>
<evidence type="ECO:0000313" key="5">
    <source>
        <dbReference type="EMBL" id="RVU49872.1"/>
    </source>
</evidence>
<evidence type="ECO:0000256" key="2">
    <source>
        <dbReference type="ARBA" id="ARBA00023125"/>
    </source>
</evidence>
<proteinExistence type="predicted"/>
<reference evidence="5 6" key="1">
    <citation type="submission" date="2019-01" db="EMBL/GenBank/DDBJ databases">
        <authorList>
            <person name="Chen W.-M."/>
        </authorList>
    </citation>
    <scope>NUCLEOTIDE SEQUENCE [LARGE SCALE GENOMIC DNA]</scope>
    <source>
        <strain evidence="5 6">KYPY4</strain>
    </source>
</reference>
<dbReference type="InterPro" id="IPR028082">
    <property type="entry name" value="Peripla_BP_I"/>
</dbReference>
<dbReference type="OrthoDB" id="9805642at2"/>
<dbReference type="CDD" id="cd01392">
    <property type="entry name" value="HTH_LacI"/>
    <property type="match status" value="1"/>
</dbReference>
<dbReference type="InterPro" id="IPR000843">
    <property type="entry name" value="HTH_LacI"/>
</dbReference>
<dbReference type="SUPFAM" id="SSF47413">
    <property type="entry name" value="lambda repressor-like DNA-binding domains"/>
    <property type="match status" value="1"/>
</dbReference>
<evidence type="ECO:0000313" key="6">
    <source>
        <dbReference type="Proteomes" id="UP000285575"/>
    </source>
</evidence>
<evidence type="ECO:0000256" key="3">
    <source>
        <dbReference type="ARBA" id="ARBA00023163"/>
    </source>
</evidence>
<dbReference type="PROSITE" id="PS00356">
    <property type="entry name" value="HTH_LACI_1"/>
    <property type="match status" value="1"/>
</dbReference>
<dbReference type="Proteomes" id="UP000285575">
    <property type="component" value="Unassembled WGS sequence"/>
</dbReference>
<dbReference type="CDD" id="cd06295">
    <property type="entry name" value="PBP1_CelR"/>
    <property type="match status" value="1"/>
</dbReference>
<dbReference type="SMART" id="SM00354">
    <property type="entry name" value="HTH_LACI"/>
    <property type="match status" value="1"/>
</dbReference>
<dbReference type="Pfam" id="PF00356">
    <property type="entry name" value="LacI"/>
    <property type="match status" value="1"/>
</dbReference>
<feature type="domain" description="HTH lacI-type" evidence="4">
    <location>
        <begin position="1"/>
        <end position="53"/>
    </location>
</feature>
<keyword evidence="2" id="KW-0238">DNA-binding</keyword>
<protein>
    <submittedName>
        <fullName evidence="5">LacI family transcriptional regulator</fullName>
    </submittedName>
</protein>
<dbReference type="Gene3D" id="3.40.50.2300">
    <property type="match status" value="2"/>
</dbReference>
<dbReference type="PANTHER" id="PTHR30146">
    <property type="entry name" value="LACI-RELATED TRANSCRIPTIONAL REPRESSOR"/>
    <property type="match status" value="1"/>
</dbReference>
<dbReference type="PANTHER" id="PTHR30146:SF120">
    <property type="entry name" value="ALANINE RACEMASE"/>
    <property type="match status" value="1"/>
</dbReference>
<comment type="caution">
    <text evidence="5">The sequence shown here is derived from an EMBL/GenBank/DDBJ whole genome shotgun (WGS) entry which is preliminary data.</text>
</comment>
<dbReference type="AlphaFoldDB" id="A0A437RSY3"/>
<keyword evidence="6" id="KW-1185">Reference proteome</keyword>
<evidence type="ECO:0000256" key="1">
    <source>
        <dbReference type="ARBA" id="ARBA00023015"/>
    </source>
</evidence>
<dbReference type="Pfam" id="PF13377">
    <property type="entry name" value="Peripla_BP_3"/>
    <property type="match status" value="1"/>
</dbReference>
<sequence>MADIARLAGVSVATVSRALAGSTLVNAATRERVAELARSLNYTVNVAAKNLRLRQNRTVSVVVPFDADLRQPLSDPFFLSLIGNLADALTDRGHEMLLSRVDANRLDLAAQGVEAGRAAGLILVGQWRHHDQLNALAVRGLPLAVWGAALPGQAYATVGSDNVQGGRLATSHLWQQGARRIAFFGDWQLPEVGQRHQGYLQALEAVNARPAAKLMLPVPFVNSAIEAAVENLVASGTRFDAVFAASDLMAMTVISTLRRLGRQVPQDVLVAGYDDIPLAEHFHPPLSTVRQPLGEAGPALVAEVLAQIGGARPSSRVLPTTFHARESSQRA</sequence>
<accession>A0A437RSY3</accession>
<dbReference type="InterPro" id="IPR046335">
    <property type="entry name" value="LacI/GalR-like_sensor"/>
</dbReference>
<dbReference type="PROSITE" id="PS50932">
    <property type="entry name" value="HTH_LACI_2"/>
    <property type="match status" value="1"/>
</dbReference>